<organism evidence="1">
    <name type="scientific">Burkholderia cenocepacia</name>
    <dbReference type="NCBI Taxonomy" id="95486"/>
    <lineage>
        <taxon>Bacteria</taxon>
        <taxon>Pseudomonadati</taxon>
        <taxon>Pseudomonadota</taxon>
        <taxon>Betaproteobacteria</taxon>
        <taxon>Burkholderiales</taxon>
        <taxon>Burkholderiaceae</taxon>
        <taxon>Burkholderia</taxon>
        <taxon>Burkholderia cepacia complex</taxon>
    </lineage>
</organism>
<protein>
    <submittedName>
        <fullName evidence="1">Uncharacterized protein</fullName>
    </submittedName>
</protein>
<dbReference type="RefSeq" id="WP_143274668.1">
    <property type="nucleotide sequence ID" value="NZ_CADEUK010000002.1"/>
</dbReference>
<reference evidence="1" key="1">
    <citation type="submission" date="2019-11" db="EMBL/GenBank/DDBJ databases">
        <title>Burkholderia cenocepacia CF.</title>
        <authorList>
            <person name="Vianna E.F."/>
            <person name="Marques E.A."/>
            <person name="Albano R.M."/>
            <person name="Leao R.S."/>
        </authorList>
    </citation>
    <scope>NUCLEOTIDE SEQUENCE</scope>
    <source>
        <strain evidence="1">MS-2140</strain>
    </source>
</reference>
<evidence type="ECO:0000313" key="1">
    <source>
        <dbReference type="EMBL" id="NDV74559.1"/>
    </source>
</evidence>
<gene>
    <name evidence="1" type="ORF">GFJ35_21130</name>
</gene>
<proteinExistence type="predicted"/>
<dbReference type="EMBL" id="JAAEAM010000023">
    <property type="protein sequence ID" value="NDV74559.1"/>
    <property type="molecule type" value="Genomic_DNA"/>
</dbReference>
<dbReference type="AlphaFoldDB" id="A0A6B2MI60"/>
<accession>A0A6B2MI60</accession>
<name>A0A6B2MI60_9BURK</name>
<comment type="caution">
    <text evidence="1">The sequence shown here is derived from an EMBL/GenBank/DDBJ whole genome shotgun (WGS) entry which is preliminary data.</text>
</comment>
<sequence>MYVTAGTFGRVISRGCGPISTCVDATCGASGSRTFGPGATDSMFSIFMDSQIRNPYLIGMALHLRNRRQFDNPPSNHFHDER</sequence>